<evidence type="ECO:0000313" key="2">
    <source>
        <dbReference type="EMBL" id="KXN75076.1"/>
    </source>
</evidence>
<dbReference type="PANTHER" id="PTHR43319:SF3">
    <property type="entry name" value="BETA-LACTAMASE-RELATED DOMAIN-CONTAINING PROTEIN"/>
    <property type="match status" value="1"/>
</dbReference>
<dbReference type="InterPro" id="IPR012338">
    <property type="entry name" value="Beta-lactam/transpept-like"/>
</dbReference>
<organism evidence="2 3">
    <name type="scientific">Conidiobolus coronatus (strain ATCC 28846 / CBS 209.66 / NRRL 28638)</name>
    <name type="common">Delacroixia coronata</name>
    <dbReference type="NCBI Taxonomy" id="796925"/>
    <lineage>
        <taxon>Eukaryota</taxon>
        <taxon>Fungi</taxon>
        <taxon>Fungi incertae sedis</taxon>
        <taxon>Zoopagomycota</taxon>
        <taxon>Entomophthoromycotina</taxon>
        <taxon>Entomophthoromycetes</taxon>
        <taxon>Entomophthorales</taxon>
        <taxon>Ancylistaceae</taxon>
        <taxon>Conidiobolus</taxon>
    </lineage>
</organism>
<dbReference type="InterPro" id="IPR001466">
    <property type="entry name" value="Beta-lactam-related"/>
</dbReference>
<dbReference type="AlphaFoldDB" id="A0A137PJA2"/>
<dbReference type="PANTHER" id="PTHR43319">
    <property type="entry name" value="BETA-LACTAMASE-RELATED"/>
    <property type="match status" value="1"/>
</dbReference>
<gene>
    <name evidence="2" type="ORF">CONCODRAFT_76572</name>
</gene>
<evidence type="ECO:0000259" key="1">
    <source>
        <dbReference type="Pfam" id="PF00144"/>
    </source>
</evidence>
<keyword evidence="3" id="KW-1185">Reference proteome</keyword>
<dbReference type="STRING" id="796925.A0A137PJA2"/>
<dbReference type="InterPro" id="IPR052907">
    <property type="entry name" value="Beta-lactamase/esterase"/>
</dbReference>
<reference evidence="2 3" key="1">
    <citation type="journal article" date="2015" name="Genome Biol. Evol.">
        <title>Phylogenomic analyses indicate that early fungi evolved digesting cell walls of algal ancestors of land plants.</title>
        <authorList>
            <person name="Chang Y."/>
            <person name="Wang S."/>
            <person name="Sekimoto S."/>
            <person name="Aerts A.L."/>
            <person name="Choi C."/>
            <person name="Clum A."/>
            <person name="LaButti K.M."/>
            <person name="Lindquist E.A."/>
            <person name="Yee Ngan C."/>
            <person name="Ohm R.A."/>
            <person name="Salamov A.A."/>
            <person name="Grigoriev I.V."/>
            <person name="Spatafora J.W."/>
            <person name="Berbee M.L."/>
        </authorList>
    </citation>
    <scope>NUCLEOTIDE SEQUENCE [LARGE SCALE GENOMIC DNA]</scope>
    <source>
        <strain evidence="2 3">NRRL 28638</strain>
    </source>
</reference>
<proteinExistence type="predicted"/>
<dbReference type="Pfam" id="PF00144">
    <property type="entry name" value="Beta-lactamase"/>
    <property type="match status" value="1"/>
</dbReference>
<dbReference type="OrthoDB" id="5946976at2759"/>
<name>A0A137PJA2_CONC2</name>
<dbReference type="Proteomes" id="UP000070444">
    <property type="component" value="Unassembled WGS sequence"/>
</dbReference>
<sequence length="399" mass="44959">MSHINIPYHLYQVDGYDNLVQQFKSHFIEQQEVGASVTIYRDGEKIVNLSGGYSDFKNRIPFTNETLVAVYSSSKAVTALVISYLVDKGLLDYNALITSYWPEFGQNKKDKVTLKDVLRHQGGVAWFDPVLKFEDIIDRDKLREAIERQSHVFDGEPKKCYHGVTRGFILDEVVRRVDPKGRSIGEILDEEFNKKLGTEFYYGIRDKNVLLRNATWYDSPKATWNPDMKVEVPPQPPSDVPFSELPILSKIISVPTTRDPKSVFGSKLPEFHDIEIPSVNGHTTSESLGKLMSSMVTSNSSISKAARDLAIEDALKLKDEALGAETILTQGGFMKFEYPDINLEVYGGAGAGGSLVIFHPGSGIVFSYVTNSADFNWAWYARGYDYFKAFWKDFGKKLL</sequence>
<feature type="domain" description="Beta-lactamase-related" evidence="1">
    <location>
        <begin position="23"/>
        <end position="376"/>
    </location>
</feature>
<evidence type="ECO:0000313" key="3">
    <source>
        <dbReference type="Proteomes" id="UP000070444"/>
    </source>
</evidence>
<protein>
    <submittedName>
        <fullName evidence="2">Beta-lactamase/transpeptidase-like protein</fullName>
    </submittedName>
</protein>
<dbReference type="Gene3D" id="3.40.710.10">
    <property type="entry name" value="DD-peptidase/beta-lactamase superfamily"/>
    <property type="match status" value="1"/>
</dbReference>
<dbReference type="EMBL" id="KQ964418">
    <property type="protein sequence ID" value="KXN75076.1"/>
    <property type="molecule type" value="Genomic_DNA"/>
</dbReference>
<dbReference type="OMA" id="YWPEFKA"/>
<accession>A0A137PJA2</accession>
<dbReference type="SUPFAM" id="SSF56601">
    <property type="entry name" value="beta-lactamase/transpeptidase-like"/>
    <property type="match status" value="1"/>
</dbReference>